<dbReference type="EMBL" id="JAUSWA010000014">
    <property type="protein sequence ID" value="MDQ0494546.1"/>
    <property type="molecule type" value="Genomic_DNA"/>
</dbReference>
<keyword evidence="2" id="KW-1185">Reference proteome</keyword>
<protein>
    <submittedName>
        <fullName evidence="1">Uncharacterized protein</fullName>
    </submittedName>
</protein>
<reference evidence="1 2" key="1">
    <citation type="submission" date="2023-07" db="EMBL/GenBank/DDBJ databases">
        <title>Genomic Encyclopedia of Type Strains, Phase IV (KMG-IV): sequencing the most valuable type-strain genomes for metagenomic binning, comparative biology and taxonomic classification.</title>
        <authorList>
            <person name="Goeker M."/>
        </authorList>
    </citation>
    <scope>NUCLEOTIDE SEQUENCE [LARGE SCALE GENOMIC DNA]</scope>
    <source>
        <strain evidence="1 2">DSM 14914</strain>
    </source>
</reference>
<evidence type="ECO:0000313" key="2">
    <source>
        <dbReference type="Proteomes" id="UP001242811"/>
    </source>
</evidence>
<evidence type="ECO:0000313" key="1">
    <source>
        <dbReference type="EMBL" id="MDQ0494546.1"/>
    </source>
</evidence>
<comment type="caution">
    <text evidence="1">The sequence shown here is derived from an EMBL/GenBank/DDBJ whole genome shotgun (WGS) entry which is preliminary data.</text>
</comment>
<accession>A0ABU0L1S3</accession>
<gene>
    <name evidence="1" type="ORF">QOZ95_002711</name>
</gene>
<proteinExistence type="predicted"/>
<name>A0ABU0L1S3_9BACL</name>
<dbReference type="Proteomes" id="UP001242811">
    <property type="component" value="Unassembled WGS sequence"/>
</dbReference>
<sequence length="88" mass="10329">MYQLRKDKFVDALNCVLQALESSVIIEEGKYFKRCIALFESFRGFATPDQIKQFEEMFKIILEGELKNEKGICYLGNRIRSDHQHTAH</sequence>
<organism evidence="1 2">
    <name type="scientific">Paenibacillus brasilensis</name>
    <dbReference type="NCBI Taxonomy" id="128574"/>
    <lineage>
        <taxon>Bacteria</taxon>
        <taxon>Bacillati</taxon>
        <taxon>Bacillota</taxon>
        <taxon>Bacilli</taxon>
        <taxon>Bacillales</taxon>
        <taxon>Paenibacillaceae</taxon>
        <taxon>Paenibacillus</taxon>
    </lineage>
</organism>